<reference evidence="4" key="1">
    <citation type="submission" date="2023-06" db="EMBL/GenBank/DDBJ databases">
        <title>Genomic analysis of the entomopathogenic nematode Steinernema hermaphroditum.</title>
        <authorList>
            <person name="Schwarz E.M."/>
            <person name="Heppert J.K."/>
            <person name="Baniya A."/>
            <person name="Schwartz H.T."/>
            <person name="Tan C.-H."/>
            <person name="Antoshechkin I."/>
            <person name="Sternberg P.W."/>
            <person name="Goodrich-Blair H."/>
            <person name="Dillman A.R."/>
        </authorList>
    </citation>
    <scope>NUCLEOTIDE SEQUENCE</scope>
    <source>
        <strain evidence="4">PS9179</strain>
        <tissue evidence="4">Whole animal</tissue>
    </source>
</reference>
<dbReference type="AlphaFoldDB" id="A0AA39GTK3"/>
<evidence type="ECO:0000259" key="3">
    <source>
        <dbReference type="PROSITE" id="PS50102"/>
    </source>
</evidence>
<feature type="region of interest" description="Disordered" evidence="2">
    <location>
        <begin position="24"/>
        <end position="44"/>
    </location>
</feature>
<sequence length="112" mass="13166">MAQNGRDAFGNSWAANNISVRELDRQPQVAHQRPRRRQAFDPEPVNRLHPRKVYVPWLHRSTTREQVLDYFDIFGPIERLDFVFLVNQHNGAQRYQAFVQFTTAEAAQRCLS</sequence>
<dbReference type="PROSITE" id="PS50102">
    <property type="entry name" value="RRM"/>
    <property type="match status" value="1"/>
</dbReference>
<evidence type="ECO:0000313" key="5">
    <source>
        <dbReference type="Proteomes" id="UP001175271"/>
    </source>
</evidence>
<keyword evidence="5" id="KW-1185">Reference proteome</keyword>
<organism evidence="4 5">
    <name type="scientific">Steinernema hermaphroditum</name>
    <dbReference type="NCBI Taxonomy" id="289476"/>
    <lineage>
        <taxon>Eukaryota</taxon>
        <taxon>Metazoa</taxon>
        <taxon>Ecdysozoa</taxon>
        <taxon>Nematoda</taxon>
        <taxon>Chromadorea</taxon>
        <taxon>Rhabditida</taxon>
        <taxon>Tylenchina</taxon>
        <taxon>Panagrolaimomorpha</taxon>
        <taxon>Strongyloidoidea</taxon>
        <taxon>Steinernematidae</taxon>
        <taxon>Steinernema</taxon>
    </lineage>
</organism>
<feature type="domain" description="RRM" evidence="3">
    <location>
        <begin position="51"/>
        <end position="112"/>
    </location>
</feature>
<comment type="caution">
    <text evidence="4">The sequence shown here is derived from an EMBL/GenBank/DDBJ whole genome shotgun (WGS) entry which is preliminary data.</text>
</comment>
<dbReference type="Pfam" id="PF00076">
    <property type="entry name" value="RRM_1"/>
    <property type="match status" value="1"/>
</dbReference>
<dbReference type="CDD" id="cd00590">
    <property type="entry name" value="RRM_SF"/>
    <property type="match status" value="1"/>
</dbReference>
<dbReference type="GO" id="GO:0003723">
    <property type="term" value="F:RNA binding"/>
    <property type="evidence" value="ECO:0007669"/>
    <property type="project" value="UniProtKB-UniRule"/>
</dbReference>
<evidence type="ECO:0000256" key="1">
    <source>
        <dbReference type="PROSITE-ProRule" id="PRU00176"/>
    </source>
</evidence>
<keyword evidence="1" id="KW-0694">RNA-binding</keyword>
<name>A0AA39GTK3_9BILA</name>
<gene>
    <name evidence="4" type="ORF">QR680_000102</name>
</gene>
<accession>A0AA39GTK3</accession>
<dbReference type="InterPro" id="IPR012677">
    <property type="entry name" value="Nucleotide-bd_a/b_plait_sf"/>
</dbReference>
<dbReference type="InterPro" id="IPR000504">
    <property type="entry name" value="RRM_dom"/>
</dbReference>
<proteinExistence type="predicted"/>
<dbReference type="Proteomes" id="UP001175271">
    <property type="component" value="Unassembled WGS sequence"/>
</dbReference>
<protein>
    <recommendedName>
        <fullName evidence="3">RRM domain-containing protein</fullName>
    </recommendedName>
</protein>
<dbReference type="SUPFAM" id="SSF54928">
    <property type="entry name" value="RNA-binding domain, RBD"/>
    <property type="match status" value="1"/>
</dbReference>
<evidence type="ECO:0000313" key="4">
    <source>
        <dbReference type="EMBL" id="KAK0393216.1"/>
    </source>
</evidence>
<dbReference type="Gene3D" id="3.30.70.330">
    <property type="match status" value="1"/>
</dbReference>
<evidence type="ECO:0000256" key="2">
    <source>
        <dbReference type="SAM" id="MobiDB-lite"/>
    </source>
</evidence>
<dbReference type="EMBL" id="JAUCMV010000005">
    <property type="protein sequence ID" value="KAK0393216.1"/>
    <property type="molecule type" value="Genomic_DNA"/>
</dbReference>
<dbReference type="InterPro" id="IPR035979">
    <property type="entry name" value="RBD_domain_sf"/>
</dbReference>